<dbReference type="EMBL" id="VSWD01000012">
    <property type="protein sequence ID" value="KAK3086317.1"/>
    <property type="molecule type" value="Genomic_DNA"/>
</dbReference>
<keyword evidence="4" id="KW-1185">Reference proteome</keyword>
<dbReference type="AlphaFoldDB" id="A0AA88XRR4"/>
<feature type="compositionally biased region" description="Low complexity" evidence="2">
    <location>
        <begin position="176"/>
        <end position="204"/>
    </location>
</feature>
<accession>A0AA88XRR4</accession>
<dbReference type="GO" id="GO:0015074">
    <property type="term" value="P:DNA integration"/>
    <property type="evidence" value="ECO:0007669"/>
    <property type="project" value="InterPro"/>
</dbReference>
<evidence type="ECO:0000256" key="2">
    <source>
        <dbReference type="SAM" id="MobiDB-lite"/>
    </source>
</evidence>
<dbReference type="InterPro" id="IPR011010">
    <property type="entry name" value="DNA_brk_join_enz"/>
</dbReference>
<evidence type="ECO:0008006" key="5">
    <source>
        <dbReference type="Google" id="ProtNLM"/>
    </source>
</evidence>
<evidence type="ECO:0000313" key="3">
    <source>
        <dbReference type="EMBL" id="KAK3086317.1"/>
    </source>
</evidence>
<dbReference type="PANTHER" id="PTHR21446">
    <property type="entry name" value="DUF3504 DOMAIN-CONTAINING PROTEIN"/>
    <property type="match status" value="1"/>
</dbReference>
<dbReference type="GO" id="GO:0006310">
    <property type="term" value="P:DNA recombination"/>
    <property type="evidence" value="ECO:0007669"/>
    <property type="project" value="UniProtKB-KW"/>
</dbReference>
<sequence>MAADKKRFADLTDNDIGKIIEEKDAANTKRSIENSVRLFRKYLLEKGKGADFENGDDLCPVRTFVRHKRKLNPKCVFLFQRPSSNPKADVWYDNCPVGDKKLAAIMSTISAEFGLSKSYTNHSLRATLVHILDAANFAGRHIMCVTGHKSETSLKTYTGYTDAGTKDRMSKALSESTRPTPRYSESTSTSSRTFTGSATASNTD</sequence>
<organism evidence="3 4">
    <name type="scientific">Pinctada imbricata</name>
    <name type="common">Atlantic pearl-oyster</name>
    <name type="synonym">Pinctada martensii</name>
    <dbReference type="NCBI Taxonomy" id="66713"/>
    <lineage>
        <taxon>Eukaryota</taxon>
        <taxon>Metazoa</taxon>
        <taxon>Spiralia</taxon>
        <taxon>Lophotrochozoa</taxon>
        <taxon>Mollusca</taxon>
        <taxon>Bivalvia</taxon>
        <taxon>Autobranchia</taxon>
        <taxon>Pteriomorphia</taxon>
        <taxon>Pterioida</taxon>
        <taxon>Pterioidea</taxon>
        <taxon>Pteriidae</taxon>
        <taxon>Pinctada</taxon>
    </lineage>
</organism>
<dbReference type="Gene3D" id="1.10.443.10">
    <property type="entry name" value="Intergrase catalytic core"/>
    <property type="match status" value="1"/>
</dbReference>
<evidence type="ECO:0000313" key="4">
    <source>
        <dbReference type="Proteomes" id="UP001186944"/>
    </source>
</evidence>
<feature type="region of interest" description="Disordered" evidence="2">
    <location>
        <begin position="167"/>
        <end position="204"/>
    </location>
</feature>
<dbReference type="PANTHER" id="PTHR21446:SF12">
    <property type="entry name" value="POTASSIUM CHANNEL TETRAMERIZATION DOMAIN CONTAINING 1"/>
    <property type="match status" value="1"/>
</dbReference>
<protein>
    <recommendedName>
        <fullName evidence="5">Tyr recombinase domain-containing protein</fullName>
    </recommendedName>
</protein>
<comment type="caution">
    <text evidence="3">The sequence shown here is derived from an EMBL/GenBank/DDBJ whole genome shotgun (WGS) entry which is preliminary data.</text>
</comment>
<dbReference type="InterPro" id="IPR052787">
    <property type="entry name" value="MAVS"/>
</dbReference>
<evidence type="ECO:0000256" key="1">
    <source>
        <dbReference type="ARBA" id="ARBA00023172"/>
    </source>
</evidence>
<keyword evidence="1" id="KW-0233">DNA recombination</keyword>
<dbReference type="InterPro" id="IPR013762">
    <property type="entry name" value="Integrase-like_cat_sf"/>
</dbReference>
<dbReference type="GO" id="GO:0003677">
    <property type="term" value="F:DNA binding"/>
    <property type="evidence" value="ECO:0007669"/>
    <property type="project" value="InterPro"/>
</dbReference>
<proteinExistence type="predicted"/>
<dbReference type="SUPFAM" id="SSF56349">
    <property type="entry name" value="DNA breaking-rejoining enzymes"/>
    <property type="match status" value="1"/>
</dbReference>
<reference evidence="3" key="1">
    <citation type="submission" date="2019-08" db="EMBL/GenBank/DDBJ databases">
        <title>The improved chromosome-level genome for the pearl oyster Pinctada fucata martensii using PacBio sequencing and Hi-C.</title>
        <authorList>
            <person name="Zheng Z."/>
        </authorList>
    </citation>
    <scope>NUCLEOTIDE SEQUENCE</scope>
    <source>
        <strain evidence="3">ZZ-2019</strain>
        <tissue evidence="3">Adductor muscle</tissue>
    </source>
</reference>
<dbReference type="Proteomes" id="UP001186944">
    <property type="component" value="Unassembled WGS sequence"/>
</dbReference>
<name>A0AA88XRR4_PINIB</name>
<gene>
    <name evidence="3" type="ORF">FSP39_016762</name>
</gene>